<accession>A0A174HE34</accession>
<dbReference type="GO" id="GO:0032153">
    <property type="term" value="C:cell division site"/>
    <property type="evidence" value="ECO:0007669"/>
    <property type="project" value="TreeGrafter"/>
</dbReference>
<feature type="transmembrane region" description="Helical" evidence="17">
    <location>
        <begin position="55"/>
        <end position="76"/>
    </location>
</feature>
<feature type="transmembrane region" description="Helical" evidence="17">
    <location>
        <begin position="15"/>
        <end position="35"/>
    </location>
</feature>
<dbReference type="Proteomes" id="UP000095409">
    <property type="component" value="Unassembled WGS sequence"/>
</dbReference>
<evidence type="ECO:0000256" key="7">
    <source>
        <dbReference type="ARBA" id="ARBA00022989"/>
    </source>
</evidence>
<feature type="transmembrane region" description="Helical" evidence="17">
    <location>
        <begin position="301"/>
        <end position="326"/>
    </location>
</feature>
<feature type="transmembrane region" description="Helical" evidence="17">
    <location>
        <begin position="165"/>
        <end position="182"/>
    </location>
</feature>
<evidence type="ECO:0000256" key="9">
    <source>
        <dbReference type="ARBA" id="ARBA00032370"/>
    </source>
</evidence>
<comment type="similarity">
    <text evidence="11">Belongs to the SEDS family. FtsW subfamily.</text>
</comment>
<dbReference type="GO" id="GO:0009252">
    <property type="term" value="P:peptidoglycan biosynthetic process"/>
    <property type="evidence" value="ECO:0007669"/>
    <property type="project" value="UniProtKB-KW"/>
</dbReference>
<organism evidence="18 19">
    <name type="scientific">Blautia obeum</name>
    <dbReference type="NCBI Taxonomy" id="40520"/>
    <lineage>
        <taxon>Bacteria</taxon>
        <taxon>Bacillati</taxon>
        <taxon>Bacillota</taxon>
        <taxon>Clostridia</taxon>
        <taxon>Lachnospirales</taxon>
        <taxon>Lachnospiraceae</taxon>
        <taxon>Blautia</taxon>
    </lineage>
</organism>
<evidence type="ECO:0000313" key="18">
    <source>
        <dbReference type="EMBL" id="CUO71175.1"/>
    </source>
</evidence>
<evidence type="ECO:0000256" key="2">
    <source>
        <dbReference type="ARBA" id="ARBA00022676"/>
    </source>
</evidence>
<dbReference type="GO" id="GO:0008955">
    <property type="term" value="F:peptidoglycan glycosyltransferase activity"/>
    <property type="evidence" value="ECO:0007669"/>
    <property type="project" value="UniProtKB-EC"/>
</dbReference>
<keyword evidence="8 17" id="KW-0472">Membrane</keyword>
<name>A0A174HE34_9FIRM</name>
<evidence type="ECO:0000256" key="8">
    <source>
        <dbReference type="ARBA" id="ARBA00023136"/>
    </source>
</evidence>
<dbReference type="RefSeq" id="WP_022388640.1">
    <property type="nucleotide sequence ID" value="NZ_CYZD01000020.1"/>
</dbReference>
<evidence type="ECO:0000256" key="15">
    <source>
        <dbReference type="ARBA" id="ARBA00049902"/>
    </source>
</evidence>
<dbReference type="GO" id="GO:0051301">
    <property type="term" value="P:cell division"/>
    <property type="evidence" value="ECO:0007669"/>
    <property type="project" value="UniProtKB-KW"/>
</dbReference>
<evidence type="ECO:0000256" key="5">
    <source>
        <dbReference type="ARBA" id="ARBA00022960"/>
    </source>
</evidence>
<keyword evidence="7 17" id="KW-1133">Transmembrane helix</keyword>
<dbReference type="GO" id="GO:0005886">
    <property type="term" value="C:plasma membrane"/>
    <property type="evidence" value="ECO:0007669"/>
    <property type="project" value="TreeGrafter"/>
</dbReference>
<gene>
    <name evidence="18" type="primary">ftsW_3</name>
    <name evidence="18" type="ORF">ERS852394_02825</name>
</gene>
<evidence type="ECO:0000256" key="3">
    <source>
        <dbReference type="ARBA" id="ARBA00022679"/>
    </source>
</evidence>
<dbReference type="EMBL" id="CYZD01000020">
    <property type="protein sequence ID" value="CUO71175.1"/>
    <property type="molecule type" value="Genomic_DNA"/>
</dbReference>
<keyword evidence="2" id="KW-0328">Glycosyltransferase</keyword>
<comment type="catalytic activity">
    <reaction evidence="15">
        <text>[GlcNAc-(1-&gt;4)-Mur2Ac(oyl-L-Ala-gamma-D-Glu-L-Lys-D-Ala-D-Ala)](n)-di-trans,octa-cis-undecaprenyl diphosphate + beta-D-GlcNAc-(1-&gt;4)-Mur2Ac(oyl-L-Ala-gamma-D-Glu-L-Lys-D-Ala-D-Ala)-di-trans,octa-cis-undecaprenyl diphosphate = [GlcNAc-(1-&gt;4)-Mur2Ac(oyl-L-Ala-gamma-D-Glu-L-Lys-D-Ala-D-Ala)](n+1)-di-trans,octa-cis-undecaprenyl diphosphate + di-trans,octa-cis-undecaprenyl diphosphate + H(+)</text>
        <dbReference type="Rhea" id="RHEA:23708"/>
        <dbReference type="Rhea" id="RHEA-COMP:9602"/>
        <dbReference type="Rhea" id="RHEA-COMP:9603"/>
        <dbReference type="ChEBI" id="CHEBI:15378"/>
        <dbReference type="ChEBI" id="CHEBI:58405"/>
        <dbReference type="ChEBI" id="CHEBI:60033"/>
        <dbReference type="ChEBI" id="CHEBI:78435"/>
        <dbReference type="EC" id="2.4.99.28"/>
    </reaction>
</comment>
<evidence type="ECO:0000256" key="6">
    <source>
        <dbReference type="ARBA" id="ARBA00022984"/>
    </source>
</evidence>
<feature type="transmembrane region" description="Helical" evidence="17">
    <location>
        <begin position="142"/>
        <end position="159"/>
    </location>
</feature>
<dbReference type="GO" id="GO:0015648">
    <property type="term" value="F:lipid-linked peptidoglycan transporter activity"/>
    <property type="evidence" value="ECO:0007669"/>
    <property type="project" value="TreeGrafter"/>
</dbReference>
<dbReference type="PANTHER" id="PTHR30474">
    <property type="entry name" value="CELL CYCLE PROTEIN"/>
    <property type="match status" value="1"/>
</dbReference>
<comment type="subcellular location">
    <subcellularLocation>
        <location evidence="1">Membrane</location>
        <topology evidence="1">Multi-pass membrane protein</topology>
    </subcellularLocation>
</comment>
<evidence type="ECO:0000256" key="17">
    <source>
        <dbReference type="SAM" id="Phobius"/>
    </source>
</evidence>
<reference evidence="18 19" key="1">
    <citation type="submission" date="2015-09" db="EMBL/GenBank/DDBJ databases">
        <authorList>
            <consortium name="Pathogen Informatics"/>
        </authorList>
    </citation>
    <scope>NUCLEOTIDE SEQUENCE [LARGE SCALE GENOMIC DNA]</scope>
    <source>
        <strain evidence="18 19">2789STDY5608837</strain>
    </source>
</reference>
<comment type="function">
    <text evidence="16">Peptidoglycan polymerase that is essential for cell division.</text>
</comment>
<evidence type="ECO:0000313" key="19">
    <source>
        <dbReference type="Proteomes" id="UP000095409"/>
    </source>
</evidence>
<feature type="transmembrane region" description="Helical" evidence="17">
    <location>
        <begin position="189"/>
        <end position="206"/>
    </location>
</feature>
<keyword evidence="6" id="KW-0573">Peptidoglycan synthesis</keyword>
<protein>
    <recommendedName>
        <fullName evidence="12">Probable peptidoglycan glycosyltransferase FtsW</fullName>
        <ecNumber evidence="14">2.4.99.28</ecNumber>
    </recommendedName>
    <alternativeName>
        <fullName evidence="13">Cell division protein FtsW</fullName>
    </alternativeName>
    <alternativeName>
        <fullName evidence="10">Cell wall polymerase</fullName>
    </alternativeName>
    <alternativeName>
        <fullName evidence="9">Peptidoglycan polymerase</fullName>
    </alternativeName>
</protein>
<feature type="transmembrane region" description="Helical" evidence="17">
    <location>
        <begin position="82"/>
        <end position="98"/>
    </location>
</feature>
<sequence>MSQDKQPHSTHQADSIMLILVLILAVLGLLILFSASEYNGRVRFHDSAYYFKKQLFATALGLGAMYLVSSIDYHFFVRLAPAAYLLSMLLSTAVLLFGQEINGSKRWLNLGPLSFQPSEFAKVSVVLFLTWQIERSHKRTDGFWFMCRTMLTLLPIVGLVGSNNLSTAIIILGIGVILIFAASPRYIQFAALGGAGIGFIAIFLAAESYRLERLAIWREPEKYEKGFQTIQGLYAIGSGGLFGRGIGNSIQKLGFVPEAQNDMIFSIICEEMGLTGAIILILIFALLLWRLCVISMNCQELSGAMIAAGIMGHLAIQVILNIAVVTNTIPNTGITLPFISYGGTSIVFLLGEMGLALNVSRQKNNPPTR</sequence>
<evidence type="ECO:0000256" key="13">
    <source>
        <dbReference type="ARBA" id="ARBA00041418"/>
    </source>
</evidence>
<dbReference type="InterPro" id="IPR001182">
    <property type="entry name" value="FtsW/RodA"/>
</dbReference>
<evidence type="ECO:0000256" key="14">
    <source>
        <dbReference type="ARBA" id="ARBA00044770"/>
    </source>
</evidence>
<evidence type="ECO:0000256" key="10">
    <source>
        <dbReference type="ARBA" id="ARBA00033270"/>
    </source>
</evidence>
<keyword evidence="18" id="KW-0132">Cell division</keyword>
<evidence type="ECO:0000256" key="12">
    <source>
        <dbReference type="ARBA" id="ARBA00041185"/>
    </source>
</evidence>
<dbReference type="GO" id="GO:0008360">
    <property type="term" value="P:regulation of cell shape"/>
    <property type="evidence" value="ECO:0007669"/>
    <property type="project" value="UniProtKB-KW"/>
</dbReference>
<evidence type="ECO:0000256" key="4">
    <source>
        <dbReference type="ARBA" id="ARBA00022692"/>
    </source>
</evidence>
<dbReference type="Pfam" id="PF01098">
    <property type="entry name" value="FTSW_RODA_SPOVE"/>
    <property type="match status" value="1"/>
</dbReference>
<keyword evidence="18" id="KW-0131">Cell cycle</keyword>
<proteinExistence type="inferred from homology"/>
<evidence type="ECO:0000256" key="11">
    <source>
        <dbReference type="ARBA" id="ARBA00038053"/>
    </source>
</evidence>
<keyword evidence="4 17" id="KW-0812">Transmembrane</keyword>
<feature type="transmembrane region" description="Helical" evidence="17">
    <location>
        <begin position="263"/>
        <end position="289"/>
    </location>
</feature>
<feature type="transmembrane region" description="Helical" evidence="17">
    <location>
        <begin position="338"/>
        <end position="359"/>
    </location>
</feature>
<dbReference type="PANTHER" id="PTHR30474:SF2">
    <property type="entry name" value="PEPTIDOGLYCAN GLYCOSYLTRANSFERASE FTSW-RELATED"/>
    <property type="match status" value="1"/>
</dbReference>
<evidence type="ECO:0000256" key="16">
    <source>
        <dbReference type="ARBA" id="ARBA00049966"/>
    </source>
</evidence>
<evidence type="ECO:0000256" key="1">
    <source>
        <dbReference type="ARBA" id="ARBA00004141"/>
    </source>
</evidence>
<dbReference type="EC" id="2.4.99.28" evidence="14"/>
<dbReference type="AlphaFoldDB" id="A0A174HE34"/>
<keyword evidence="5" id="KW-0133">Cell shape</keyword>
<keyword evidence="3" id="KW-0808">Transferase</keyword>